<feature type="compositionally biased region" description="Acidic residues" evidence="1">
    <location>
        <begin position="66"/>
        <end position="77"/>
    </location>
</feature>
<keyword evidence="3" id="KW-1185">Reference proteome</keyword>
<proteinExistence type="predicted"/>
<feature type="region of interest" description="Disordered" evidence="1">
    <location>
        <begin position="57"/>
        <end position="82"/>
    </location>
</feature>
<evidence type="ECO:0000313" key="2">
    <source>
        <dbReference type="EMBL" id="SER80526.1"/>
    </source>
</evidence>
<protein>
    <submittedName>
        <fullName evidence="2">Uncharacterized protein</fullName>
    </submittedName>
</protein>
<reference evidence="3" key="1">
    <citation type="submission" date="2016-10" db="EMBL/GenBank/DDBJ databases">
        <authorList>
            <person name="Varghese N."/>
            <person name="Submissions S."/>
        </authorList>
    </citation>
    <scope>NUCLEOTIDE SEQUENCE [LARGE SCALE GENOMIC DNA]</scope>
    <source>
        <strain evidence="3">S9</strain>
    </source>
</reference>
<dbReference type="Proteomes" id="UP000198571">
    <property type="component" value="Unassembled WGS sequence"/>
</dbReference>
<evidence type="ECO:0000313" key="3">
    <source>
        <dbReference type="Proteomes" id="UP000198571"/>
    </source>
</evidence>
<dbReference type="AlphaFoldDB" id="A0A1H9S641"/>
<sequence length="245" mass="27672">MKKLIGYSFAAGLLISGGIIYATYSLTDNYFGSSEETATASGNASENVSGNASEEIDLDTSAFGNDENEEAANDEDEKGGNPDGVYFLDTAIFDLERSDHEDAINFKDGQEERAEENIDYMHNVMNDIVGYGNVDTLDFDDVRNGEYHDTKKFMEGIMELQDDLLDDSRAIKDIDIFENFYKLAVSHHTEDRMALRYAHRIIHDLDIYVNGDGSDDDRRIWGVTQAFGDDDRIESMYNYLRDHAQ</sequence>
<accession>A0A1H9S641</accession>
<dbReference type="OrthoDB" id="2087420at2"/>
<name>A0A1H9S641_9BACI</name>
<organism evidence="2 3">
    <name type="scientific">Salipaludibacillus aurantiacus</name>
    <dbReference type="NCBI Taxonomy" id="1601833"/>
    <lineage>
        <taxon>Bacteria</taxon>
        <taxon>Bacillati</taxon>
        <taxon>Bacillota</taxon>
        <taxon>Bacilli</taxon>
        <taxon>Bacillales</taxon>
        <taxon>Bacillaceae</taxon>
    </lineage>
</organism>
<evidence type="ECO:0000256" key="1">
    <source>
        <dbReference type="SAM" id="MobiDB-lite"/>
    </source>
</evidence>
<gene>
    <name evidence="2" type="ORF">SAMN05518684_10449</name>
</gene>
<dbReference type="RefSeq" id="WP_093048666.1">
    <property type="nucleotide sequence ID" value="NZ_FOGT01000004.1"/>
</dbReference>
<dbReference type="EMBL" id="FOGT01000004">
    <property type="protein sequence ID" value="SER80526.1"/>
    <property type="molecule type" value="Genomic_DNA"/>
</dbReference>